<evidence type="ECO:0000256" key="3">
    <source>
        <dbReference type="ARBA" id="ARBA00004479"/>
    </source>
</evidence>
<evidence type="ECO:0000256" key="10">
    <source>
        <dbReference type="ARBA" id="ARBA00022679"/>
    </source>
</evidence>
<sequence>MQLLLLTTRRPLQLLLLISAMAITSAAAALYPSSGHGTWPNDERALVAFKAKISGHSGVLDSWNQSTSYCSWEGVTCGRRHRWRVVGLNLSSQDLAGTISPAIGNLTFLRLLDLRYNSLQGEIPASIGYLRRLRRLYMGDNMLTGVIPSNISRCISLREIVIQDNKGLQGSIPAEIGNLPALSVLALDNNSITGTIPSSLGNLSQLAVLSLARNFLEGPIPATIGNIPYLTWLQLSANDLSGLLPPSLYNLSFLQDFFVASNKLHGRLPTDLGKNLPSIQQLEIGGNRFTGALPLSLTNLSRLQILDLVSNNFTGVVPAELGRLQQLEALGLDENMLEANNEEGWEFIDSLVNCTRLWHLSFGSNRFSGKLPGPLVNLSTNLQWLQIRTNNISGGIPSDIGNLAGLQVLDFEENLLTGVIPDSIGKLTQLQQLAINSNYLSGHLPSSIGNLSTLLQLYAGNNTLEGPIPPSIGNLNKLLALHLPNNNLTGMIPNKIMELPSISKVFDLSNNMLEGPLPLEVGRLVNLGRLFLSGNKLAGEIPDTFGNCRAMEILLMDGNSFQGSIPATFKNMVGLTILNLTDNKLNGSIPGNLATLTNLQELYLGHNNLSGTIPELLGNSTSLLRLDLSYNNLQGEIPKRGVYKNLTGISIVGNNALCGGIPQLHLPKCPSSCARKNRKGIRKFLRIAIPTIGCLVLVFLVWAGFHHRKSKTAPKKDLPPQFAEIELPIVPYNDILKGTDEFSEANVLGKGRYGTVYKGTLENQAIVVAVKVFNLQLSGSYKSFQAECEALRRVKHRCLVKIITCCSSIDHQGQDFRALVFELMPNGSLDRWIHSNLEGQNGQGALSLSHRLDIAVDIMDALDYLHNGCQPLIIHCDLKPSNILLNQDMRARVGDFGIARVLDEATSKHPVNSGSTLGIRGSIGYIAPEYGEGLAVSTCGDMFSLGITLLEMFTAKRPTDDMFRDGLSLHGYAEAALPDKVMEIADSNLWMLDEASNSNDTRHITRTRKCLSAIIQLDVLCSKQLPSERLSISDATAEMHAIRDKYCRRRHAPRRRCRARIRAHLLTLRTRIRATPQLPPPRSRIAPCCTRPSRRFRCVRHPEDLPSAAFTGTGEEPLGRAARGFGRTRAPASGPTPAPSPPPCTRALADSQQPSERAQERMC</sequence>
<dbReference type="InterPro" id="IPR032675">
    <property type="entry name" value="LRR_dom_sf"/>
</dbReference>
<dbReference type="FunFam" id="3.80.10.10:FF:000101">
    <property type="entry name" value="LRR receptor-like serine/threonine-protein kinase ERECTA"/>
    <property type="match status" value="1"/>
</dbReference>
<comment type="catalytic activity">
    <reaction evidence="22">
        <text>L-seryl-[protein] + ATP = O-phospho-L-seryl-[protein] + ADP + H(+)</text>
        <dbReference type="Rhea" id="RHEA:17989"/>
        <dbReference type="Rhea" id="RHEA-COMP:9863"/>
        <dbReference type="Rhea" id="RHEA-COMP:11604"/>
        <dbReference type="ChEBI" id="CHEBI:15378"/>
        <dbReference type="ChEBI" id="CHEBI:29999"/>
        <dbReference type="ChEBI" id="CHEBI:30616"/>
        <dbReference type="ChEBI" id="CHEBI:83421"/>
        <dbReference type="ChEBI" id="CHEBI:456216"/>
        <dbReference type="EC" id="2.7.11.1"/>
    </reaction>
</comment>
<feature type="region of interest" description="Disordered" evidence="27">
    <location>
        <begin position="1108"/>
        <end position="1163"/>
    </location>
</feature>
<evidence type="ECO:0000256" key="27">
    <source>
        <dbReference type="SAM" id="MobiDB-lite"/>
    </source>
</evidence>
<comment type="subcellular location">
    <subcellularLocation>
        <location evidence="1">Cell membrane</location>
        <topology evidence="1">Single-pass membrane protein</topology>
    </subcellularLocation>
    <subcellularLocation>
        <location evidence="2">Endoplasmic reticulum membrane</location>
        <topology evidence="2">Single-pass membrane protein</topology>
    </subcellularLocation>
    <subcellularLocation>
        <location evidence="3">Membrane</location>
        <topology evidence="3">Single-pass type I membrane protein</topology>
    </subcellularLocation>
</comment>
<keyword evidence="12 29" id="KW-0732">Signal</keyword>
<evidence type="ECO:0000256" key="7">
    <source>
        <dbReference type="ARBA" id="ARBA00022527"/>
    </source>
</evidence>
<dbReference type="InterPro" id="IPR051809">
    <property type="entry name" value="Plant_receptor-like_S/T_kinase"/>
</dbReference>
<dbReference type="InterPro" id="IPR008271">
    <property type="entry name" value="Ser/Thr_kinase_AS"/>
</dbReference>
<evidence type="ECO:0000256" key="23">
    <source>
        <dbReference type="ARBA" id="ARBA00054320"/>
    </source>
</evidence>
<keyword evidence="9" id="KW-0433">Leucine-rich repeat</keyword>
<keyword evidence="14 26" id="KW-0547">Nucleotide-binding</keyword>
<dbReference type="Gene3D" id="1.10.510.10">
    <property type="entry name" value="Transferase(Phosphotransferase) domain 1"/>
    <property type="match status" value="1"/>
</dbReference>
<evidence type="ECO:0000256" key="14">
    <source>
        <dbReference type="ARBA" id="ARBA00022741"/>
    </source>
</evidence>
<keyword evidence="18 28" id="KW-0472">Membrane</keyword>
<dbReference type="Gene3D" id="3.80.10.10">
    <property type="entry name" value="Ribonuclease Inhibitor"/>
    <property type="match status" value="3"/>
</dbReference>
<dbReference type="EC" id="2.7.11.1" evidence="5"/>
<evidence type="ECO:0000313" key="31">
    <source>
        <dbReference type="EMBL" id="OQU88689.1"/>
    </source>
</evidence>
<evidence type="ECO:0000256" key="9">
    <source>
        <dbReference type="ARBA" id="ARBA00022614"/>
    </source>
</evidence>
<accession>A0A1W0W2P8</accession>
<dbReference type="SMART" id="SM00220">
    <property type="entry name" value="S_TKc"/>
    <property type="match status" value="1"/>
</dbReference>
<evidence type="ECO:0000256" key="4">
    <source>
        <dbReference type="ARBA" id="ARBA00008684"/>
    </source>
</evidence>
<evidence type="ECO:0000256" key="22">
    <source>
        <dbReference type="ARBA" id="ARBA00048679"/>
    </source>
</evidence>
<evidence type="ECO:0000256" key="15">
    <source>
        <dbReference type="ARBA" id="ARBA00022777"/>
    </source>
</evidence>
<dbReference type="OMA" id="VMHAHDD"/>
<organism evidence="31 32">
    <name type="scientific">Sorghum bicolor</name>
    <name type="common">Sorghum</name>
    <name type="synonym">Sorghum vulgare</name>
    <dbReference type="NCBI Taxonomy" id="4558"/>
    <lineage>
        <taxon>Eukaryota</taxon>
        <taxon>Viridiplantae</taxon>
        <taxon>Streptophyta</taxon>
        <taxon>Embryophyta</taxon>
        <taxon>Tracheophyta</taxon>
        <taxon>Spermatophyta</taxon>
        <taxon>Magnoliopsida</taxon>
        <taxon>Liliopsida</taxon>
        <taxon>Poales</taxon>
        <taxon>Poaceae</taxon>
        <taxon>PACMAD clade</taxon>
        <taxon>Panicoideae</taxon>
        <taxon>Andropogonodae</taxon>
        <taxon>Andropogoneae</taxon>
        <taxon>Sorghinae</taxon>
        <taxon>Sorghum</taxon>
    </lineage>
</organism>
<dbReference type="FunFam" id="3.30.200.20:FF:000432">
    <property type="entry name" value="LRR receptor-like serine/threonine-protein kinase EFR"/>
    <property type="match status" value="1"/>
</dbReference>
<evidence type="ECO:0000256" key="25">
    <source>
        <dbReference type="ARBA" id="ARBA00072040"/>
    </source>
</evidence>
<keyword evidence="6" id="KW-1003">Cell membrane</keyword>
<dbReference type="SUPFAM" id="SSF56112">
    <property type="entry name" value="Protein kinase-like (PK-like)"/>
    <property type="match status" value="1"/>
</dbReference>
<keyword evidence="8" id="KW-0597">Phosphoprotein</keyword>
<evidence type="ECO:0000256" key="29">
    <source>
        <dbReference type="SAM" id="SignalP"/>
    </source>
</evidence>
<dbReference type="PROSITE" id="PS00107">
    <property type="entry name" value="PROTEIN_KINASE_ATP"/>
    <property type="match status" value="1"/>
</dbReference>
<dbReference type="Pfam" id="PF13855">
    <property type="entry name" value="LRR_8"/>
    <property type="match status" value="4"/>
</dbReference>
<feature type="domain" description="Protein kinase" evidence="30">
    <location>
        <begin position="742"/>
        <end position="1043"/>
    </location>
</feature>
<dbReference type="Pfam" id="PF08263">
    <property type="entry name" value="LRRNT_2"/>
    <property type="match status" value="1"/>
</dbReference>
<dbReference type="InterPro" id="IPR013210">
    <property type="entry name" value="LRR_N_plant-typ"/>
</dbReference>
<evidence type="ECO:0000256" key="11">
    <source>
        <dbReference type="ARBA" id="ARBA00022692"/>
    </source>
</evidence>
<evidence type="ECO:0000256" key="16">
    <source>
        <dbReference type="ARBA" id="ARBA00022840"/>
    </source>
</evidence>
<dbReference type="FunFam" id="1.10.510.10:FF:000358">
    <property type="entry name" value="Putative leucine-rich repeat receptor-like serine/threonine-protein kinase"/>
    <property type="match status" value="1"/>
</dbReference>
<dbReference type="FunFam" id="3.80.10.10:FF:000233">
    <property type="entry name" value="Leucine-rich repeat receptor-like protein kinase TDR"/>
    <property type="match status" value="1"/>
</dbReference>
<evidence type="ECO:0000256" key="12">
    <source>
        <dbReference type="ARBA" id="ARBA00022729"/>
    </source>
</evidence>
<dbReference type="InterPro" id="IPR011009">
    <property type="entry name" value="Kinase-like_dom_sf"/>
</dbReference>
<evidence type="ECO:0000256" key="24">
    <source>
        <dbReference type="ARBA" id="ARBA00056628"/>
    </source>
</evidence>
<feature type="chain" id="PRO_5012822645" description="Receptor kinase-like protein Xa21" evidence="29">
    <location>
        <begin position="29"/>
        <end position="1163"/>
    </location>
</feature>
<comment type="similarity">
    <text evidence="4">Belongs to the protein kinase superfamily. Ser/Thr protein kinase family.</text>
</comment>
<dbReference type="GO" id="GO:0005524">
    <property type="term" value="F:ATP binding"/>
    <property type="evidence" value="ECO:0007669"/>
    <property type="project" value="UniProtKB-UniRule"/>
</dbReference>
<reference evidence="31 32" key="1">
    <citation type="journal article" date="2009" name="Nature">
        <title>The Sorghum bicolor genome and the diversification of grasses.</title>
        <authorList>
            <person name="Paterson A.H."/>
            <person name="Bowers J.E."/>
            <person name="Bruggmann R."/>
            <person name="Dubchak I."/>
            <person name="Grimwood J."/>
            <person name="Gundlach H."/>
            <person name="Haberer G."/>
            <person name="Hellsten U."/>
            <person name="Mitros T."/>
            <person name="Poliakov A."/>
            <person name="Schmutz J."/>
            <person name="Spannagl M."/>
            <person name="Tang H."/>
            <person name="Wang X."/>
            <person name="Wicker T."/>
            <person name="Bharti A.K."/>
            <person name="Chapman J."/>
            <person name="Feltus F.A."/>
            <person name="Gowik U."/>
            <person name="Grigoriev I.V."/>
            <person name="Lyons E."/>
            <person name="Maher C.A."/>
            <person name="Martis M."/>
            <person name="Narechania A."/>
            <person name="Otillar R.P."/>
            <person name="Penning B.W."/>
            <person name="Salamov A.A."/>
            <person name="Wang Y."/>
            <person name="Zhang L."/>
            <person name="Carpita N.C."/>
            <person name="Freeling M."/>
            <person name="Gingle A.R."/>
            <person name="Hash C.T."/>
            <person name="Keller B."/>
            <person name="Klein P."/>
            <person name="Kresovich S."/>
            <person name="McCann M.C."/>
            <person name="Ming R."/>
            <person name="Peterson D.G."/>
            <person name="Mehboob-ur-Rahman"/>
            <person name="Ware D."/>
            <person name="Westhoff P."/>
            <person name="Mayer K.F."/>
            <person name="Messing J."/>
            <person name="Rokhsar D.S."/>
        </authorList>
    </citation>
    <scope>NUCLEOTIDE SEQUENCE [LARGE SCALE GENOMIC DNA]</scope>
    <source>
        <strain evidence="32">cv. BTx623</strain>
    </source>
</reference>
<reference evidence="32" key="2">
    <citation type="journal article" date="2018" name="Plant J.">
        <title>The Sorghum bicolor reference genome: improved assembly, gene annotations, a transcriptome atlas, and signatures of genome organization.</title>
        <authorList>
            <person name="McCormick R.F."/>
            <person name="Truong S.K."/>
            <person name="Sreedasyam A."/>
            <person name="Jenkins J."/>
            <person name="Shu S."/>
            <person name="Sims D."/>
            <person name="Kennedy M."/>
            <person name="Amirebrahimi M."/>
            <person name="Weers B.D."/>
            <person name="McKinley B."/>
            <person name="Mattison A."/>
            <person name="Morishige D.T."/>
            <person name="Grimwood J."/>
            <person name="Schmutz J."/>
            <person name="Mullet J.E."/>
        </authorList>
    </citation>
    <scope>NUCLEOTIDE SEQUENCE [LARGE SCALE GENOMIC DNA]</scope>
    <source>
        <strain evidence="32">cv. BTx623</strain>
    </source>
</reference>
<keyword evidence="15" id="KW-0418">Kinase</keyword>
<dbReference type="SUPFAM" id="SSF52058">
    <property type="entry name" value="L domain-like"/>
    <property type="match status" value="2"/>
</dbReference>
<dbReference type="Pfam" id="PF00560">
    <property type="entry name" value="LRR_1"/>
    <property type="match status" value="3"/>
</dbReference>
<evidence type="ECO:0000256" key="28">
    <source>
        <dbReference type="SAM" id="Phobius"/>
    </source>
</evidence>
<keyword evidence="32" id="KW-1185">Reference proteome</keyword>
<feature type="transmembrane region" description="Helical" evidence="28">
    <location>
        <begin position="684"/>
        <end position="705"/>
    </location>
</feature>
<dbReference type="Gene3D" id="3.30.200.20">
    <property type="entry name" value="Phosphorylase Kinase, domain 1"/>
    <property type="match status" value="1"/>
</dbReference>
<dbReference type="InParanoid" id="A0A1W0W2P8"/>
<evidence type="ECO:0000256" key="1">
    <source>
        <dbReference type="ARBA" id="ARBA00004162"/>
    </source>
</evidence>
<keyword evidence="16 26" id="KW-0067">ATP-binding</keyword>
<feature type="compositionally biased region" description="Low complexity" evidence="27">
    <location>
        <begin position="1119"/>
        <end position="1133"/>
    </location>
</feature>
<dbReference type="EMBL" id="CM000761">
    <property type="protein sequence ID" value="OQU88689.1"/>
    <property type="molecule type" value="Genomic_DNA"/>
</dbReference>
<evidence type="ECO:0000256" key="19">
    <source>
        <dbReference type="ARBA" id="ARBA00023170"/>
    </source>
</evidence>
<dbReference type="eggNOG" id="ENOG502QPYS">
    <property type="taxonomic scope" value="Eukaryota"/>
</dbReference>
<dbReference type="Pfam" id="PF00069">
    <property type="entry name" value="Pkinase"/>
    <property type="match status" value="1"/>
</dbReference>
<comment type="function">
    <text evidence="24">The processed protein kinase Xa21 chain released by protein cleavage after X.oryzae pv. oryzae protein Ax21 detection translocates into the nucleus where it can bind and regulate WRKY62, a transcription factor. Confers resistance to the bacterial pathogen X.oryzae pv. oryzae (Xoo).</text>
</comment>
<keyword evidence="20" id="KW-0325">Glycoprotein</keyword>
<dbReference type="PROSITE" id="PS51450">
    <property type="entry name" value="LRR"/>
    <property type="match status" value="1"/>
</dbReference>
<evidence type="ECO:0000256" key="21">
    <source>
        <dbReference type="ARBA" id="ARBA00047899"/>
    </source>
</evidence>
<keyword evidence="7" id="KW-0723">Serine/threonine-protein kinase</keyword>
<evidence type="ECO:0000256" key="26">
    <source>
        <dbReference type="PROSITE-ProRule" id="PRU10141"/>
    </source>
</evidence>
<dbReference type="PROSITE" id="PS00108">
    <property type="entry name" value="PROTEIN_KINASE_ST"/>
    <property type="match status" value="1"/>
</dbReference>
<dbReference type="Gramene" id="OQU88689">
    <property type="protein sequence ID" value="OQU88689"/>
    <property type="gene ID" value="SORBI_3002G074700"/>
</dbReference>
<dbReference type="SMART" id="SM00369">
    <property type="entry name" value="LRR_TYP"/>
    <property type="match status" value="7"/>
</dbReference>
<dbReference type="Proteomes" id="UP000000768">
    <property type="component" value="Chromosome 2"/>
</dbReference>
<feature type="signal peptide" evidence="29">
    <location>
        <begin position="1"/>
        <end position="28"/>
    </location>
</feature>
<proteinExistence type="inferred from homology"/>
<dbReference type="FunFam" id="3.80.10.10:FF:001158">
    <property type="entry name" value="Leucine-rich repeat protein kinase family protein"/>
    <property type="match status" value="1"/>
</dbReference>
<feature type="binding site" evidence="26">
    <location>
        <position position="771"/>
    </location>
    <ligand>
        <name>ATP</name>
        <dbReference type="ChEBI" id="CHEBI:30616"/>
    </ligand>
</feature>
<dbReference type="GO" id="GO:0009791">
    <property type="term" value="P:post-embryonic development"/>
    <property type="evidence" value="ECO:0007669"/>
    <property type="project" value="UniProtKB-ARBA"/>
</dbReference>
<feature type="compositionally biased region" description="Pro residues" evidence="27">
    <location>
        <begin position="1134"/>
        <end position="1144"/>
    </location>
</feature>
<evidence type="ECO:0000259" key="30">
    <source>
        <dbReference type="PROSITE" id="PS50011"/>
    </source>
</evidence>
<keyword evidence="10" id="KW-0808">Transferase</keyword>
<evidence type="ECO:0000256" key="18">
    <source>
        <dbReference type="ARBA" id="ARBA00023136"/>
    </source>
</evidence>
<keyword evidence="11 28" id="KW-0812">Transmembrane</keyword>
<evidence type="ECO:0000256" key="13">
    <source>
        <dbReference type="ARBA" id="ARBA00022737"/>
    </source>
</evidence>
<comment type="function">
    <text evidence="23">Receptor kinase that detects X.oryzae pv. oryzae protein Ax21 to promote innate immunity. Following X.oryzae pv. oryzae protein Ax21 detection, undergoes cleavage, releasing the processed protein kinase Xa21 chain.</text>
</comment>
<keyword evidence="19" id="KW-0675">Receptor</keyword>
<dbReference type="InterPro" id="IPR000719">
    <property type="entry name" value="Prot_kinase_dom"/>
</dbReference>
<dbReference type="InterPro" id="IPR003591">
    <property type="entry name" value="Leu-rich_rpt_typical-subtyp"/>
</dbReference>
<keyword evidence="13" id="KW-0677">Repeat</keyword>
<evidence type="ECO:0000256" key="20">
    <source>
        <dbReference type="ARBA" id="ARBA00023180"/>
    </source>
</evidence>
<dbReference type="PROSITE" id="PS50011">
    <property type="entry name" value="PROTEIN_KINASE_DOM"/>
    <property type="match status" value="1"/>
</dbReference>
<evidence type="ECO:0000256" key="17">
    <source>
        <dbReference type="ARBA" id="ARBA00022989"/>
    </source>
</evidence>
<dbReference type="AlphaFoldDB" id="A0A1W0W2P8"/>
<comment type="catalytic activity">
    <reaction evidence="21">
        <text>L-threonyl-[protein] + ATP = O-phospho-L-threonyl-[protein] + ADP + H(+)</text>
        <dbReference type="Rhea" id="RHEA:46608"/>
        <dbReference type="Rhea" id="RHEA-COMP:11060"/>
        <dbReference type="Rhea" id="RHEA-COMP:11605"/>
        <dbReference type="ChEBI" id="CHEBI:15378"/>
        <dbReference type="ChEBI" id="CHEBI:30013"/>
        <dbReference type="ChEBI" id="CHEBI:30616"/>
        <dbReference type="ChEBI" id="CHEBI:61977"/>
        <dbReference type="ChEBI" id="CHEBI:456216"/>
        <dbReference type="EC" id="2.7.11.1"/>
    </reaction>
</comment>
<evidence type="ECO:0000256" key="6">
    <source>
        <dbReference type="ARBA" id="ARBA00022475"/>
    </source>
</evidence>
<dbReference type="PANTHER" id="PTHR27008:SF487">
    <property type="entry name" value="PROTEIN KINASE DOMAIN-CONTAINING PROTEIN"/>
    <property type="match status" value="1"/>
</dbReference>
<gene>
    <name evidence="31" type="ORF">SORBI_3002G074700</name>
</gene>
<dbReference type="InterPro" id="IPR017441">
    <property type="entry name" value="Protein_kinase_ATP_BS"/>
</dbReference>
<dbReference type="GO" id="GO:0005886">
    <property type="term" value="C:plasma membrane"/>
    <property type="evidence" value="ECO:0007669"/>
    <property type="project" value="UniProtKB-SubCell"/>
</dbReference>
<dbReference type="PANTHER" id="PTHR27008">
    <property type="entry name" value="OS04G0122200 PROTEIN"/>
    <property type="match status" value="1"/>
</dbReference>
<dbReference type="InterPro" id="IPR001611">
    <property type="entry name" value="Leu-rich_rpt"/>
</dbReference>
<keyword evidence="17 28" id="KW-1133">Transmembrane helix</keyword>
<name>A0A1W0W2P8_SORBI</name>
<dbReference type="GO" id="GO:0004674">
    <property type="term" value="F:protein serine/threonine kinase activity"/>
    <property type="evidence" value="ECO:0007669"/>
    <property type="project" value="UniProtKB-KW"/>
</dbReference>
<evidence type="ECO:0000313" key="32">
    <source>
        <dbReference type="Proteomes" id="UP000000768"/>
    </source>
</evidence>
<evidence type="ECO:0000256" key="8">
    <source>
        <dbReference type="ARBA" id="ARBA00022553"/>
    </source>
</evidence>
<protein>
    <recommendedName>
        <fullName evidence="25">Receptor kinase-like protein Xa21</fullName>
        <ecNumber evidence="5">2.7.11.1</ecNumber>
    </recommendedName>
</protein>
<evidence type="ECO:0000256" key="5">
    <source>
        <dbReference type="ARBA" id="ARBA00012513"/>
    </source>
</evidence>
<dbReference type="GO" id="GO:0005789">
    <property type="term" value="C:endoplasmic reticulum membrane"/>
    <property type="evidence" value="ECO:0007669"/>
    <property type="project" value="UniProtKB-SubCell"/>
</dbReference>
<evidence type="ECO:0000256" key="2">
    <source>
        <dbReference type="ARBA" id="ARBA00004389"/>
    </source>
</evidence>